<feature type="domain" description="Aminotransferase class I/classII large" evidence="5">
    <location>
        <begin position="30"/>
        <end position="375"/>
    </location>
</feature>
<gene>
    <name evidence="6" type="ORF">AVDCRST_MAG35-2786</name>
</gene>
<evidence type="ECO:0000256" key="3">
    <source>
        <dbReference type="ARBA" id="ARBA00022679"/>
    </source>
</evidence>
<dbReference type="Pfam" id="PF00155">
    <property type="entry name" value="Aminotran_1_2"/>
    <property type="match status" value="1"/>
</dbReference>
<dbReference type="Gene3D" id="3.40.640.10">
    <property type="entry name" value="Type I PLP-dependent aspartate aminotransferase-like (Major domain)"/>
    <property type="match status" value="1"/>
</dbReference>
<dbReference type="EC" id="2.6.1.-" evidence="4"/>
<name>A0A6J4Q949_9ACTN</name>
<evidence type="ECO:0000256" key="4">
    <source>
        <dbReference type="RuleBase" id="RU000481"/>
    </source>
</evidence>
<proteinExistence type="inferred from homology"/>
<organism evidence="6">
    <name type="scientific">uncultured Quadrisphaera sp</name>
    <dbReference type="NCBI Taxonomy" id="904978"/>
    <lineage>
        <taxon>Bacteria</taxon>
        <taxon>Bacillati</taxon>
        <taxon>Actinomycetota</taxon>
        <taxon>Actinomycetes</taxon>
        <taxon>Kineosporiales</taxon>
        <taxon>Kineosporiaceae</taxon>
        <taxon>Quadrisphaera</taxon>
        <taxon>environmental samples</taxon>
    </lineage>
</organism>
<dbReference type="EMBL" id="CADCUY010000549">
    <property type="protein sequence ID" value="CAA9433918.1"/>
    <property type="molecule type" value="Genomic_DNA"/>
</dbReference>
<dbReference type="InterPro" id="IPR015422">
    <property type="entry name" value="PyrdxlP-dep_Trfase_small"/>
</dbReference>
<dbReference type="PANTHER" id="PTHR42832:SF1">
    <property type="entry name" value="GLUTAMATE-PYRUVATE AMINOTRANSFERASE ALAC"/>
    <property type="match status" value="1"/>
</dbReference>
<comment type="cofactor">
    <cofactor evidence="1 4">
        <name>pyridoxal 5'-phosphate</name>
        <dbReference type="ChEBI" id="CHEBI:597326"/>
    </cofactor>
</comment>
<sequence length="397" mass="44295">MEFRRIEGLPPYVFTIIDGLKIQARRAGRDVIDLGFGNPDLPSPASAVEKLCEAAHNTRNHRYSSSRGLPKLREAVANRYQTRFGVQLDPDTEVISTIGAKEGFSHLMWVLLQAGDAALVPSPSYPIHIWGPYFAGADARQVPIGPKDEHGVAHDYVDNVMEAWEYGWPKPRVVVLSFPHNPTTATVELADLQRLVDWARERDVVLVHDFAYADTTFDGWEPPSIMQCEGAKEVAVELYSMTKSYSMAGWRLAFLVGNPKVVAALAKLKSYLDYGTFQPIQIAATVVLNEELDYPREISEHYQSRRDALIDGLSRAGWEVPKPRGTMFAWARIPEPYAELRSIEFAKLVVQECDVALSPGVGFGPQGDDYVRFALIENTQRIAQAARQLKKGLVKLG</sequence>
<protein>
    <recommendedName>
        <fullName evidence="4">Aminotransferase</fullName>
        <ecNumber evidence="4">2.6.1.-</ecNumber>
    </recommendedName>
</protein>
<reference evidence="6" key="1">
    <citation type="submission" date="2020-02" db="EMBL/GenBank/DDBJ databases">
        <authorList>
            <person name="Meier V. D."/>
        </authorList>
    </citation>
    <scope>NUCLEOTIDE SEQUENCE</scope>
    <source>
        <strain evidence="6">AVDCRST_MAG35</strain>
    </source>
</reference>
<dbReference type="InterPro" id="IPR015421">
    <property type="entry name" value="PyrdxlP-dep_Trfase_major"/>
</dbReference>
<dbReference type="PROSITE" id="PS00105">
    <property type="entry name" value="AA_TRANSFER_CLASS_1"/>
    <property type="match status" value="1"/>
</dbReference>
<dbReference type="InterPro" id="IPR050881">
    <property type="entry name" value="LL-DAP_aminotransferase"/>
</dbReference>
<dbReference type="InterPro" id="IPR004838">
    <property type="entry name" value="NHTrfase_class1_PyrdxlP-BS"/>
</dbReference>
<dbReference type="CDD" id="cd00609">
    <property type="entry name" value="AAT_like"/>
    <property type="match status" value="1"/>
</dbReference>
<evidence type="ECO:0000313" key="6">
    <source>
        <dbReference type="EMBL" id="CAA9433918.1"/>
    </source>
</evidence>
<dbReference type="SUPFAM" id="SSF53383">
    <property type="entry name" value="PLP-dependent transferases"/>
    <property type="match status" value="1"/>
</dbReference>
<keyword evidence="2 4" id="KW-0032">Aminotransferase</keyword>
<evidence type="ECO:0000259" key="5">
    <source>
        <dbReference type="Pfam" id="PF00155"/>
    </source>
</evidence>
<dbReference type="InterPro" id="IPR015424">
    <property type="entry name" value="PyrdxlP-dep_Trfase"/>
</dbReference>
<dbReference type="GO" id="GO:0030170">
    <property type="term" value="F:pyridoxal phosphate binding"/>
    <property type="evidence" value="ECO:0007669"/>
    <property type="project" value="InterPro"/>
</dbReference>
<dbReference type="Gene3D" id="3.90.1150.10">
    <property type="entry name" value="Aspartate Aminotransferase, domain 1"/>
    <property type="match status" value="1"/>
</dbReference>
<keyword evidence="3 4" id="KW-0808">Transferase</keyword>
<evidence type="ECO:0000256" key="1">
    <source>
        <dbReference type="ARBA" id="ARBA00001933"/>
    </source>
</evidence>
<dbReference type="PANTHER" id="PTHR42832">
    <property type="entry name" value="AMINO ACID AMINOTRANSFERASE"/>
    <property type="match status" value="1"/>
</dbReference>
<accession>A0A6J4Q949</accession>
<dbReference type="InterPro" id="IPR004839">
    <property type="entry name" value="Aminotransferase_I/II_large"/>
</dbReference>
<comment type="similarity">
    <text evidence="4">Belongs to the class-I pyridoxal-phosphate-dependent aminotransferase family.</text>
</comment>
<evidence type="ECO:0000256" key="2">
    <source>
        <dbReference type="ARBA" id="ARBA00022576"/>
    </source>
</evidence>
<dbReference type="GO" id="GO:0008483">
    <property type="term" value="F:transaminase activity"/>
    <property type="evidence" value="ECO:0007669"/>
    <property type="project" value="UniProtKB-KW"/>
</dbReference>
<dbReference type="AlphaFoldDB" id="A0A6J4Q949"/>